<dbReference type="NCBIfam" id="TIGR00254">
    <property type="entry name" value="GGDEF"/>
    <property type="match status" value="1"/>
</dbReference>
<dbReference type="OrthoDB" id="9759607at2"/>
<dbReference type="Pfam" id="PF00990">
    <property type="entry name" value="GGDEF"/>
    <property type="match status" value="1"/>
</dbReference>
<evidence type="ECO:0000313" key="4">
    <source>
        <dbReference type="Proteomes" id="UP000309676"/>
    </source>
</evidence>
<dbReference type="InterPro" id="IPR050469">
    <property type="entry name" value="Diguanylate_Cyclase"/>
</dbReference>
<keyword evidence="1" id="KW-1133">Transmembrane helix</keyword>
<keyword evidence="1" id="KW-0812">Transmembrane</keyword>
<proteinExistence type="predicted"/>
<dbReference type="AlphaFoldDB" id="A0A5R9GA22"/>
<dbReference type="InterPro" id="IPR000160">
    <property type="entry name" value="GGDEF_dom"/>
</dbReference>
<organism evidence="3 4">
    <name type="scientific">Paenibacillus antri</name>
    <dbReference type="NCBI Taxonomy" id="2582848"/>
    <lineage>
        <taxon>Bacteria</taxon>
        <taxon>Bacillati</taxon>
        <taxon>Bacillota</taxon>
        <taxon>Bacilli</taxon>
        <taxon>Bacillales</taxon>
        <taxon>Paenibacillaceae</taxon>
        <taxon>Paenibacillus</taxon>
    </lineage>
</organism>
<dbReference type="Gene3D" id="3.30.70.270">
    <property type="match status" value="1"/>
</dbReference>
<evidence type="ECO:0000313" key="3">
    <source>
        <dbReference type="EMBL" id="TLS52591.1"/>
    </source>
</evidence>
<dbReference type="InterPro" id="IPR029787">
    <property type="entry name" value="Nucleotide_cyclase"/>
</dbReference>
<dbReference type="InterPro" id="IPR043128">
    <property type="entry name" value="Rev_trsase/Diguanyl_cyclase"/>
</dbReference>
<dbReference type="Proteomes" id="UP000309676">
    <property type="component" value="Unassembled WGS sequence"/>
</dbReference>
<feature type="transmembrane region" description="Helical" evidence="1">
    <location>
        <begin position="32"/>
        <end position="49"/>
    </location>
</feature>
<evidence type="ECO:0000256" key="1">
    <source>
        <dbReference type="SAM" id="Phobius"/>
    </source>
</evidence>
<dbReference type="GO" id="GO:0052621">
    <property type="term" value="F:diguanylate cyclase activity"/>
    <property type="evidence" value="ECO:0007669"/>
    <property type="project" value="TreeGrafter"/>
</dbReference>
<dbReference type="RefSeq" id="WP_138193582.1">
    <property type="nucleotide sequence ID" value="NZ_VCIW01000004.1"/>
</dbReference>
<dbReference type="EMBL" id="VCIW01000004">
    <property type="protein sequence ID" value="TLS52591.1"/>
    <property type="molecule type" value="Genomic_DNA"/>
</dbReference>
<dbReference type="PANTHER" id="PTHR45138:SF9">
    <property type="entry name" value="DIGUANYLATE CYCLASE DGCM-RELATED"/>
    <property type="match status" value="1"/>
</dbReference>
<sequence>MVYVRLFSLALFAVALGVAAAGIGSFRLSGEYWKYFGIYLLFSILYNHLRFISKKGKTEIEYGINYGLSLGLYAGPTGLFLFELAYRFANVLYRKLDRTADPEEWSDFFYNVGSFVIQNTVAFFLFSWLAHGAGDVHGSLYWIAIAAAALLTGFLSDTLIVVSFVLEREIRTWNEALELYKTRTPMAIAQTALTNGLLFYFIAADEWPMLVGLFLLNYLASYSMLFKAQSIQARVERDNFEKMAYTDHLTGVHNRTYMEKVIQSMEGGNEPIGIVVTDIDRFKCINDTYNHSVGDRVIRHFADTMKASCAENDIVIRTGGEEFTLLLRGRSYDDCLDFCERLRRVVEESVVEAEFGGARVDIRYTASFGIYFRTAGSVTPLASGYVHADNLLLQSKQQGRNRIAGAREAIA</sequence>
<dbReference type="SUPFAM" id="SSF55073">
    <property type="entry name" value="Nucleotide cyclase"/>
    <property type="match status" value="1"/>
</dbReference>
<comment type="caution">
    <text evidence="3">The sequence shown here is derived from an EMBL/GenBank/DDBJ whole genome shotgun (WGS) entry which is preliminary data.</text>
</comment>
<evidence type="ECO:0000259" key="2">
    <source>
        <dbReference type="PROSITE" id="PS50887"/>
    </source>
</evidence>
<protein>
    <submittedName>
        <fullName evidence="3">GGDEF domain-containing protein</fullName>
    </submittedName>
</protein>
<accession>A0A5R9GA22</accession>
<dbReference type="PANTHER" id="PTHR45138">
    <property type="entry name" value="REGULATORY COMPONENTS OF SENSORY TRANSDUCTION SYSTEM"/>
    <property type="match status" value="1"/>
</dbReference>
<dbReference type="CDD" id="cd01949">
    <property type="entry name" value="GGDEF"/>
    <property type="match status" value="1"/>
</dbReference>
<name>A0A5R9GA22_9BACL</name>
<keyword evidence="1" id="KW-0472">Membrane</keyword>
<feature type="transmembrane region" description="Helical" evidence="1">
    <location>
        <begin position="108"/>
        <end position="129"/>
    </location>
</feature>
<feature type="domain" description="GGDEF" evidence="2">
    <location>
        <begin position="270"/>
        <end position="408"/>
    </location>
</feature>
<dbReference type="PROSITE" id="PS50887">
    <property type="entry name" value="GGDEF"/>
    <property type="match status" value="1"/>
</dbReference>
<reference evidence="3 4" key="1">
    <citation type="submission" date="2019-05" db="EMBL/GenBank/DDBJ databases">
        <authorList>
            <person name="Narsing Rao M.P."/>
            <person name="Li W.J."/>
        </authorList>
    </citation>
    <scope>NUCLEOTIDE SEQUENCE [LARGE SCALE GENOMIC DNA]</scope>
    <source>
        <strain evidence="3 4">SYSU_K30003</strain>
    </source>
</reference>
<keyword evidence="4" id="KW-1185">Reference proteome</keyword>
<feature type="transmembrane region" description="Helical" evidence="1">
    <location>
        <begin position="141"/>
        <end position="166"/>
    </location>
</feature>
<dbReference type="SMART" id="SM00267">
    <property type="entry name" value="GGDEF"/>
    <property type="match status" value="1"/>
</dbReference>
<gene>
    <name evidence="3" type="ORF">FE782_08115</name>
</gene>